<evidence type="ECO:0000256" key="4">
    <source>
        <dbReference type="ARBA" id="ARBA00022563"/>
    </source>
</evidence>
<dbReference type="PROSITE" id="PS51330">
    <property type="entry name" value="DHFR_2"/>
    <property type="match status" value="1"/>
</dbReference>
<reference evidence="10 11" key="2">
    <citation type="journal article" date="2016" name="Science">
        <title>A bacterium that degrades and assimilates poly(ethylene terephthalate).</title>
        <authorList>
            <person name="Yoshida S."/>
            <person name="Hiraga K."/>
            <person name="Takehana T."/>
            <person name="Taniguchi I."/>
            <person name="Yamaji H."/>
            <person name="Maeda Y."/>
            <person name="Toyohara K."/>
            <person name="Miyamoto K."/>
            <person name="Kimura Y."/>
            <person name="Oda K."/>
        </authorList>
    </citation>
    <scope>NUCLEOTIDE SEQUENCE [LARGE SCALE GENOMIC DNA]</scope>
    <source>
        <strain evidence="11">NBRC 110686 / TISTR 2288 / 201-F6</strain>
    </source>
</reference>
<dbReference type="Pfam" id="PF00186">
    <property type="entry name" value="DHFR_1"/>
    <property type="match status" value="1"/>
</dbReference>
<keyword evidence="5 8" id="KW-0521">NADP</keyword>
<evidence type="ECO:0000259" key="9">
    <source>
        <dbReference type="PROSITE" id="PS51330"/>
    </source>
</evidence>
<dbReference type="EC" id="1.5.1.3" evidence="3 8"/>
<dbReference type="UniPathway" id="UPA00077">
    <property type="reaction ID" value="UER00158"/>
</dbReference>
<protein>
    <recommendedName>
        <fullName evidence="3 8">Dihydrofolate reductase</fullName>
        <ecNumber evidence="3 8">1.5.1.3</ecNumber>
    </recommendedName>
</protein>
<dbReference type="Proteomes" id="UP000037660">
    <property type="component" value="Unassembled WGS sequence"/>
</dbReference>
<reference evidence="11" key="1">
    <citation type="submission" date="2015-07" db="EMBL/GenBank/DDBJ databases">
        <title>Discovery of a poly(ethylene terephthalate assimilation.</title>
        <authorList>
            <person name="Yoshida S."/>
            <person name="Hiraga K."/>
            <person name="Takehana T."/>
            <person name="Taniguchi I."/>
            <person name="Yamaji H."/>
            <person name="Maeda Y."/>
            <person name="Toyohara K."/>
            <person name="Miyamoto K."/>
            <person name="Kimura Y."/>
            <person name="Oda K."/>
        </authorList>
    </citation>
    <scope>NUCLEOTIDE SEQUENCE [LARGE SCALE GENOMIC DNA]</scope>
    <source>
        <strain evidence="11">NBRC 110686 / TISTR 2288 / 201-F6</strain>
    </source>
</reference>
<keyword evidence="6 8" id="KW-0560">Oxidoreductase</keyword>
<dbReference type="GO" id="GO:0046655">
    <property type="term" value="P:folic acid metabolic process"/>
    <property type="evidence" value="ECO:0007669"/>
    <property type="project" value="TreeGrafter"/>
</dbReference>
<dbReference type="InterPro" id="IPR012259">
    <property type="entry name" value="DHFR"/>
</dbReference>
<dbReference type="CDD" id="cd00209">
    <property type="entry name" value="DHFR"/>
    <property type="match status" value="1"/>
</dbReference>
<dbReference type="GO" id="GO:0046654">
    <property type="term" value="P:tetrahydrofolate biosynthetic process"/>
    <property type="evidence" value="ECO:0007669"/>
    <property type="project" value="UniProtKB-UniPathway"/>
</dbReference>
<evidence type="ECO:0000313" key="10">
    <source>
        <dbReference type="EMBL" id="GAP36952.1"/>
    </source>
</evidence>
<dbReference type="InterPro" id="IPR001796">
    <property type="entry name" value="DHFR_dom"/>
</dbReference>
<dbReference type="PANTHER" id="PTHR48069:SF3">
    <property type="entry name" value="DIHYDROFOLATE REDUCTASE"/>
    <property type="match status" value="1"/>
</dbReference>
<dbReference type="AlphaFoldDB" id="A0A0K8P2Q3"/>
<dbReference type="PRINTS" id="PR00070">
    <property type="entry name" value="DHFR"/>
</dbReference>
<dbReference type="GO" id="GO:0046452">
    <property type="term" value="P:dihydrofolate metabolic process"/>
    <property type="evidence" value="ECO:0007669"/>
    <property type="project" value="TreeGrafter"/>
</dbReference>
<sequence length="172" mass="19058">MDRHRLIGVGGRRMPWHLPEDLRHFKRTTLGRPVLMGRRTHESIGRVLPGRLNVVLSRGGLPAPAAEGLARAAGLDAALDLATRWLDAHPDAPREIFVIGGAELYAQALPRADRLVLTEIDAVFDGDVHFPDFRADPAWTEVARETARAAPPNGFELAYVTYERAPRHTPPR</sequence>
<evidence type="ECO:0000256" key="5">
    <source>
        <dbReference type="ARBA" id="ARBA00022857"/>
    </source>
</evidence>
<name>A0A0K8P2Q3_PISS1</name>
<dbReference type="InterPro" id="IPR024072">
    <property type="entry name" value="DHFR-like_dom_sf"/>
</dbReference>
<dbReference type="SUPFAM" id="SSF53597">
    <property type="entry name" value="Dihydrofolate reductase-like"/>
    <property type="match status" value="1"/>
</dbReference>
<evidence type="ECO:0000256" key="6">
    <source>
        <dbReference type="ARBA" id="ARBA00023002"/>
    </source>
</evidence>
<dbReference type="GO" id="GO:0004146">
    <property type="term" value="F:dihydrofolate reductase activity"/>
    <property type="evidence" value="ECO:0007669"/>
    <property type="project" value="UniProtKB-EC"/>
</dbReference>
<organism evidence="10 11">
    <name type="scientific">Piscinibacter sakaiensis</name>
    <name type="common">Ideonella sakaiensis</name>
    <dbReference type="NCBI Taxonomy" id="1547922"/>
    <lineage>
        <taxon>Bacteria</taxon>
        <taxon>Pseudomonadati</taxon>
        <taxon>Pseudomonadota</taxon>
        <taxon>Betaproteobacteria</taxon>
        <taxon>Burkholderiales</taxon>
        <taxon>Sphaerotilaceae</taxon>
        <taxon>Piscinibacter</taxon>
    </lineage>
</organism>
<comment type="pathway">
    <text evidence="1 8">Cofactor biosynthesis; tetrahydrofolate biosynthesis; 5,6,7,8-tetrahydrofolate from 7,8-dihydrofolate: step 1/1.</text>
</comment>
<dbReference type="GO" id="GO:0006730">
    <property type="term" value="P:one-carbon metabolic process"/>
    <property type="evidence" value="ECO:0007669"/>
    <property type="project" value="UniProtKB-KW"/>
</dbReference>
<comment type="catalytic activity">
    <reaction evidence="8">
        <text>(6S)-5,6,7,8-tetrahydrofolate + NADP(+) = 7,8-dihydrofolate + NADPH + H(+)</text>
        <dbReference type="Rhea" id="RHEA:15009"/>
        <dbReference type="ChEBI" id="CHEBI:15378"/>
        <dbReference type="ChEBI" id="CHEBI:57451"/>
        <dbReference type="ChEBI" id="CHEBI:57453"/>
        <dbReference type="ChEBI" id="CHEBI:57783"/>
        <dbReference type="ChEBI" id="CHEBI:58349"/>
        <dbReference type="EC" id="1.5.1.3"/>
    </reaction>
</comment>
<feature type="domain" description="DHFR" evidence="9">
    <location>
        <begin position="1"/>
        <end position="164"/>
    </location>
</feature>
<evidence type="ECO:0000256" key="7">
    <source>
        <dbReference type="ARBA" id="ARBA00025067"/>
    </source>
</evidence>
<dbReference type="PIRSF" id="PIRSF000194">
    <property type="entry name" value="DHFR"/>
    <property type="match status" value="1"/>
</dbReference>
<evidence type="ECO:0000256" key="2">
    <source>
        <dbReference type="ARBA" id="ARBA00009539"/>
    </source>
</evidence>
<evidence type="ECO:0000313" key="11">
    <source>
        <dbReference type="Proteomes" id="UP000037660"/>
    </source>
</evidence>
<accession>A0A0K8P2Q3</accession>
<dbReference type="PANTHER" id="PTHR48069">
    <property type="entry name" value="DIHYDROFOLATE REDUCTASE"/>
    <property type="match status" value="1"/>
</dbReference>
<proteinExistence type="inferred from homology"/>
<dbReference type="Gene3D" id="3.40.430.10">
    <property type="entry name" value="Dihydrofolate Reductase, subunit A"/>
    <property type="match status" value="1"/>
</dbReference>
<evidence type="ECO:0000256" key="3">
    <source>
        <dbReference type="ARBA" id="ARBA00012856"/>
    </source>
</evidence>
<keyword evidence="4 8" id="KW-0554">One-carbon metabolism</keyword>
<dbReference type="GO" id="GO:0050661">
    <property type="term" value="F:NADP binding"/>
    <property type="evidence" value="ECO:0007669"/>
    <property type="project" value="InterPro"/>
</dbReference>
<dbReference type="EMBL" id="BBYR01000040">
    <property type="protein sequence ID" value="GAP36952.1"/>
    <property type="molecule type" value="Genomic_DNA"/>
</dbReference>
<keyword evidence="11" id="KW-1185">Reference proteome</keyword>
<evidence type="ECO:0000256" key="8">
    <source>
        <dbReference type="PIRNR" id="PIRNR000194"/>
    </source>
</evidence>
<dbReference type="GO" id="GO:0005829">
    <property type="term" value="C:cytosol"/>
    <property type="evidence" value="ECO:0007669"/>
    <property type="project" value="TreeGrafter"/>
</dbReference>
<gene>
    <name evidence="10" type="ORF">ISF6_2807</name>
</gene>
<comment type="similarity">
    <text evidence="2 8">Belongs to the dihydrofolate reductase family.</text>
</comment>
<dbReference type="STRING" id="1547922.ISF6_2807"/>
<comment type="caution">
    <text evidence="10">The sequence shown here is derived from an EMBL/GenBank/DDBJ whole genome shotgun (WGS) entry which is preliminary data.</text>
</comment>
<comment type="function">
    <text evidence="7 8">Key enzyme in folate metabolism. Catalyzes an essential reaction for de novo glycine and purine synthesis, and for DNA precursor synthesis.</text>
</comment>
<evidence type="ECO:0000256" key="1">
    <source>
        <dbReference type="ARBA" id="ARBA00004903"/>
    </source>
</evidence>